<sequence>MAEPIFLNQGEAAASLSHYFAITLYNETQPNPSFSYTAVDLITESSLAHIVEQQAAALGQPGLRVTGTLFAKRYSVWVRGALAAWSLFDSPLDLDHGSVGLALMDQGIMHYSAKPAFPEQTEFGERERTSRTQQYMRSLEEHLIPVVRAVSSYTGANEKVMWSIIGHNVFSLYASLGSLSEFRLSPERLAISQKDWRTLASSAAFLESARYPLFQHPRWQGPPVYVRKHCCLAHKLDSHGYCGSCPKLTSEERLNLFISSKKASD</sequence>
<dbReference type="AlphaFoldDB" id="A0A1A5YDG5"/>
<protein>
    <recommendedName>
        <fullName evidence="1">Ferric siderophore reductase C-terminal domain-containing protein</fullName>
    </recommendedName>
</protein>
<evidence type="ECO:0000313" key="3">
    <source>
        <dbReference type="Proteomes" id="UP000092024"/>
    </source>
</evidence>
<dbReference type="STRING" id="1844972.A7K91_06925"/>
<evidence type="ECO:0000313" key="2">
    <source>
        <dbReference type="EMBL" id="OBR63666.1"/>
    </source>
</evidence>
<organism evidence="2 3">
    <name type="scientific">Paenibacillus oryzae</name>
    <dbReference type="NCBI Taxonomy" id="1844972"/>
    <lineage>
        <taxon>Bacteria</taxon>
        <taxon>Bacillati</taxon>
        <taxon>Bacillota</taxon>
        <taxon>Bacilli</taxon>
        <taxon>Bacillales</taxon>
        <taxon>Paenibacillaceae</taxon>
        <taxon>Paenibacillus</taxon>
    </lineage>
</organism>
<accession>A0A1A5YDG5</accession>
<dbReference type="Proteomes" id="UP000092024">
    <property type="component" value="Unassembled WGS sequence"/>
</dbReference>
<gene>
    <name evidence="2" type="ORF">A7K91_06925</name>
</gene>
<proteinExistence type="predicted"/>
<reference evidence="2 3" key="1">
    <citation type="submission" date="2016-05" db="EMBL/GenBank/DDBJ databases">
        <title>Paenibacillus oryzae. sp. nov., isolated from the rice root.</title>
        <authorList>
            <person name="Zhang J."/>
            <person name="Zhang X."/>
        </authorList>
    </citation>
    <scope>NUCLEOTIDE SEQUENCE [LARGE SCALE GENOMIC DNA]</scope>
    <source>
        <strain evidence="2 3">1DrF-4</strain>
    </source>
</reference>
<dbReference type="EMBL" id="LYPA01000071">
    <property type="protein sequence ID" value="OBR63666.1"/>
    <property type="molecule type" value="Genomic_DNA"/>
</dbReference>
<keyword evidence="3" id="KW-1185">Reference proteome</keyword>
<dbReference type="InterPro" id="IPR024726">
    <property type="entry name" value="FhuF_C"/>
</dbReference>
<evidence type="ECO:0000259" key="1">
    <source>
        <dbReference type="Pfam" id="PF11575"/>
    </source>
</evidence>
<dbReference type="Pfam" id="PF11575">
    <property type="entry name" value="FhuF_C"/>
    <property type="match status" value="1"/>
</dbReference>
<comment type="caution">
    <text evidence="2">The sequence shown here is derived from an EMBL/GenBank/DDBJ whole genome shotgun (WGS) entry which is preliminary data.</text>
</comment>
<dbReference type="RefSeq" id="WP_068686209.1">
    <property type="nucleotide sequence ID" value="NZ_LYPA01000071.1"/>
</dbReference>
<dbReference type="OrthoDB" id="2819999at2"/>
<name>A0A1A5YDG5_9BACL</name>
<dbReference type="GO" id="GO:0051537">
    <property type="term" value="F:2 iron, 2 sulfur cluster binding"/>
    <property type="evidence" value="ECO:0007669"/>
    <property type="project" value="InterPro"/>
</dbReference>
<feature type="domain" description="Ferric siderophore reductase C-terminal" evidence="1">
    <location>
        <begin position="227"/>
        <end position="247"/>
    </location>
</feature>